<evidence type="ECO:0000313" key="4">
    <source>
        <dbReference type="Proteomes" id="UP000074310"/>
    </source>
</evidence>
<name>A0A147I7X2_9SPHN</name>
<dbReference type="InterPro" id="IPR021255">
    <property type="entry name" value="DUF2807"/>
</dbReference>
<keyword evidence="4" id="KW-1185">Reference proteome</keyword>
<comment type="caution">
    <text evidence="3">The sequence shown here is derived from an EMBL/GenBank/DDBJ whole genome shotgun (WGS) entry which is preliminary data.</text>
</comment>
<evidence type="ECO:0000256" key="1">
    <source>
        <dbReference type="SAM" id="SignalP"/>
    </source>
</evidence>
<dbReference type="Gene3D" id="2.160.20.120">
    <property type="match status" value="1"/>
</dbReference>
<dbReference type="EMBL" id="LDTB01000008">
    <property type="protein sequence ID" value="KTT75228.1"/>
    <property type="molecule type" value="Genomic_DNA"/>
</dbReference>
<keyword evidence="1" id="KW-0732">Signal</keyword>
<proteinExistence type="predicted"/>
<feature type="chain" id="PRO_5007548365" description="Putative auto-transporter adhesin head GIN domain-containing protein" evidence="1">
    <location>
        <begin position="22"/>
        <end position="234"/>
    </location>
</feature>
<accession>A0A147I7X2</accession>
<gene>
    <name evidence="3" type="ORF">NS334_02860</name>
</gene>
<feature type="signal peptide" evidence="1">
    <location>
        <begin position="1"/>
        <end position="21"/>
    </location>
</feature>
<evidence type="ECO:0000259" key="2">
    <source>
        <dbReference type="Pfam" id="PF10988"/>
    </source>
</evidence>
<dbReference type="PATRIC" id="fig|869719.3.peg.3285"/>
<dbReference type="AlphaFoldDB" id="A0A147I7X2"/>
<sequence>MRRITCLALLPLAACGTIAHAEDIAARGSGNVRTFDVRDVSSVDLGGSDDIEVRVGGGYAMRAEGDPQILDALQVRRRGSELQVSRRWSGRPGKVRIVVTVPVLTGVGVGGSGNMTVDRVAGGDLSARVAGSGNLTLAQLSTRTLSVAVAGSGTVVARGTTQRLAVELAGSGDLSGTALVAGAASVKVVGSGSVRAIVRGAASVTSVGSGDVDLGAAARCTVRKMGSGRVRCGG</sequence>
<dbReference type="Proteomes" id="UP000074310">
    <property type="component" value="Unassembled WGS sequence"/>
</dbReference>
<evidence type="ECO:0000313" key="3">
    <source>
        <dbReference type="EMBL" id="KTT75228.1"/>
    </source>
</evidence>
<dbReference type="RefSeq" id="WP_058754473.1">
    <property type="nucleotide sequence ID" value="NZ_LDTB01000008.1"/>
</dbReference>
<dbReference type="Pfam" id="PF10988">
    <property type="entry name" value="DUF2807"/>
    <property type="match status" value="1"/>
</dbReference>
<organism evidence="3 4">
    <name type="scientific">Sphingomonas endophytica</name>
    <dbReference type="NCBI Taxonomy" id="869719"/>
    <lineage>
        <taxon>Bacteria</taxon>
        <taxon>Pseudomonadati</taxon>
        <taxon>Pseudomonadota</taxon>
        <taxon>Alphaproteobacteria</taxon>
        <taxon>Sphingomonadales</taxon>
        <taxon>Sphingomonadaceae</taxon>
        <taxon>Sphingomonas</taxon>
    </lineage>
</organism>
<protein>
    <recommendedName>
        <fullName evidence="2">Putative auto-transporter adhesin head GIN domain-containing protein</fullName>
    </recommendedName>
</protein>
<reference evidence="3 4" key="1">
    <citation type="journal article" date="2016" name="Front. Microbiol.">
        <title>Genomic Resource of Rice Seed Associated Bacteria.</title>
        <authorList>
            <person name="Midha S."/>
            <person name="Bansal K."/>
            <person name="Sharma S."/>
            <person name="Kumar N."/>
            <person name="Patil P.P."/>
            <person name="Chaudhry V."/>
            <person name="Patil P.B."/>
        </authorList>
    </citation>
    <scope>NUCLEOTIDE SEQUENCE [LARGE SCALE GENOMIC DNA]</scope>
    <source>
        <strain evidence="3 4">NS334</strain>
    </source>
</reference>
<feature type="domain" description="Putative auto-transporter adhesin head GIN" evidence="2">
    <location>
        <begin position="42"/>
        <end position="213"/>
    </location>
</feature>
<dbReference type="OrthoDB" id="7841570at2"/>